<name>A0A9D3XZX4_DREPO</name>
<organism evidence="2 3">
    <name type="scientific">Dreissena polymorpha</name>
    <name type="common">Zebra mussel</name>
    <name type="synonym">Mytilus polymorpha</name>
    <dbReference type="NCBI Taxonomy" id="45954"/>
    <lineage>
        <taxon>Eukaryota</taxon>
        <taxon>Metazoa</taxon>
        <taxon>Spiralia</taxon>
        <taxon>Lophotrochozoa</taxon>
        <taxon>Mollusca</taxon>
        <taxon>Bivalvia</taxon>
        <taxon>Autobranchia</taxon>
        <taxon>Heteroconchia</taxon>
        <taxon>Euheterodonta</taxon>
        <taxon>Imparidentia</taxon>
        <taxon>Neoheterodontei</taxon>
        <taxon>Myida</taxon>
        <taxon>Dreissenoidea</taxon>
        <taxon>Dreissenidae</taxon>
        <taxon>Dreissena</taxon>
    </lineage>
</organism>
<dbReference type="AlphaFoldDB" id="A0A9D3XZX4"/>
<gene>
    <name evidence="2" type="ORF">DPMN_193555</name>
</gene>
<dbReference type="Proteomes" id="UP000828390">
    <property type="component" value="Unassembled WGS sequence"/>
</dbReference>
<reference evidence="2" key="2">
    <citation type="submission" date="2020-11" db="EMBL/GenBank/DDBJ databases">
        <authorList>
            <person name="McCartney M.A."/>
            <person name="Auch B."/>
            <person name="Kono T."/>
            <person name="Mallez S."/>
            <person name="Becker A."/>
            <person name="Gohl D.M."/>
            <person name="Silverstein K.A.T."/>
            <person name="Koren S."/>
            <person name="Bechman K.B."/>
            <person name="Herman A."/>
            <person name="Abrahante J.E."/>
            <person name="Garbe J."/>
        </authorList>
    </citation>
    <scope>NUCLEOTIDE SEQUENCE</scope>
    <source>
        <strain evidence="2">Duluth1</strain>
        <tissue evidence="2">Whole animal</tissue>
    </source>
</reference>
<sequence>MAPLTEGSLINAKARDGKLRRHEPEGPEQGADLNESIFLDVEIDGKLPSD</sequence>
<feature type="compositionally biased region" description="Basic and acidic residues" evidence="1">
    <location>
        <begin position="13"/>
        <end position="25"/>
    </location>
</feature>
<evidence type="ECO:0000313" key="3">
    <source>
        <dbReference type="Proteomes" id="UP000828390"/>
    </source>
</evidence>
<accession>A0A9D3XZX4</accession>
<protein>
    <submittedName>
        <fullName evidence="2">Uncharacterized protein</fullName>
    </submittedName>
</protein>
<keyword evidence="3" id="KW-1185">Reference proteome</keyword>
<proteinExistence type="predicted"/>
<feature type="region of interest" description="Disordered" evidence="1">
    <location>
        <begin position="1"/>
        <end position="34"/>
    </location>
</feature>
<evidence type="ECO:0000313" key="2">
    <source>
        <dbReference type="EMBL" id="KAH3689270.1"/>
    </source>
</evidence>
<dbReference type="EMBL" id="JAIWYP010000128">
    <property type="protein sequence ID" value="KAH3689270.1"/>
    <property type="molecule type" value="Genomic_DNA"/>
</dbReference>
<evidence type="ECO:0000256" key="1">
    <source>
        <dbReference type="SAM" id="MobiDB-lite"/>
    </source>
</evidence>
<comment type="caution">
    <text evidence="2">The sequence shown here is derived from an EMBL/GenBank/DDBJ whole genome shotgun (WGS) entry which is preliminary data.</text>
</comment>
<reference evidence="2" key="1">
    <citation type="journal article" date="2019" name="bioRxiv">
        <title>The Genome of the Zebra Mussel, Dreissena polymorpha: A Resource for Invasive Species Research.</title>
        <authorList>
            <person name="McCartney M.A."/>
            <person name="Auch B."/>
            <person name="Kono T."/>
            <person name="Mallez S."/>
            <person name="Zhang Y."/>
            <person name="Obille A."/>
            <person name="Becker A."/>
            <person name="Abrahante J.E."/>
            <person name="Garbe J."/>
            <person name="Badalamenti J.P."/>
            <person name="Herman A."/>
            <person name="Mangelson H."/>
            <person name="Liachko I."/>
            <person name="Sullivan S."/>
            <person name="Sone E.D."/>
            <person name="Koren S."/>
            <person name="Silverstein K.A.T."/>
            <person name="Beckman K.B."/>
            <person name="Gohl D.M."/>
        </authorList>
    </citation>
    <scope>NUCLEOTIDE SEQUENCE</scope>
    <source>
        <strain evidence="2">Duluth1</strain>
        <tissue evidence="2">Whole animal</tissue>
    </source>
</reference>